<feature type="domain" description="Fe-containing alcohol dehydrogenase-like C-terminal" evidence="6">
    <location>
        <begin position="188"/>
        <end position="381"/>
    </location>
</feature>
<dbReference type="Proteomes" id="UP000282818">
    <property type="component" value="Unassembled WGS sequence"/>
</dbReference>
<dbReference type="PANTHER" id="PTHR11496">
    <property type="entry name" value="ALCOHOL DEHYDROGENASE"/>
    <property type="match status" value="1"/>
</dbReference>
<dbReference type="FunFam" id="3.40.50.1970:FF:000003">
    <property type="entry name" value="Alcohol dehydrogenase, iron-containing"/>
    <property type="match status" value="1"/>
</dbReference>
<dbReference type="InterPro" id="IPR039697">
    <property type="entry name" value="Alcohol_dehydrogenase_Fe"/>
</dbReference>
<dbReference type="GO" id="GO:0046872">
    <property type="term" value="F:metal ion binding"/>
    <property type="evidence" value="ECO:0007669"/>
    <property type="project" value="InterPro"/>
</dbReference>
<dbReference type="GO" id="GO:0004022">
    <property type="term" value="F:alcohol dehydrogenase (NAD+) activity"/>
    <property type="evidence" value="ECO:0007669"/>
    <property type="project" value="TreeGrafter"/>
</dbReference>
<comment type="cofactor">
    <cofactor evidence="1">
        <name>Fe cation</name>
        <dbReference type="ChEBI" id="CHEBI:24875"/>
    </cofactor>
</comment>
<dbReference type="PANTHER" id="PTHR11496:SF102">
    <property type="entry name" value="ALCOHOL DEHYDROGENASE 4"/>
    <property type="match status" value="1"/>
</dbReference>
<dbReference type="InterPro" id="IPR018211">
    <property type="entry name" value="ADH_Fe_CS"/>
</dbReference>
<evidence type="ECO:0000313" key="8">
    <source>
        <dbReference type="Proteomes" id="UP000282818"/>
    </source>
</evidence>
<reference evidence="7 8" key="1">
    <citation type="submission" date="2019-01" db="EMBL/GenBank/DDBJ databases">
        <authorList>
            <person name="Chen W.-M."/>
        </authorList>
    </citation>
    <scope>NUCLEOTIDE SEQUENCE [LARGE SCALE GENOMIC DNA]</scope>
    <source>
        <strain evidence="7 8">HPM-16</strain>
    </source>
</reference>
<feature type="domain" description="Alcohol dehydrogenase iron-type/glycerol dehydrogenase GldA" evidence="5">
    <location>
        <begin position="8"/>
        <end position="175"/>
    </location>
</feature>
<evidence type="ECO:0000256" key="4">
    <source>
        <dbReference type="ARBA" id="ARBA00023027"/>
    </source>
</evidence>
<dbReference type="EMBL" id="SACQ01000003">
    <property type="protein sequence ID" value="RVU31029.1"/>
    <property type="molecule type" value="Genomic_DNA"/>
</dbReference>
<dbReference type="RefSeq" id="WP_127693874.1">
    <property type="nucleotide sequence ID" value="NZ_SACQ01000003.1"/>
</dbReference>
<dbReference type="AlphaFoldDB" id="A0A437Q9B4"/>
<dbReference type="SUPFAM" id="SSF56796">
    <property type="entry name" value="Dehydroquinate synthase-like"/>
    <property type="match status" value="1"/>
</dbReference>
<comment type="caution">
    <text evidence="7">The sequence shown here is derived from an EMBL/GenBank/DDBJ whole genome shotgun (WGS) entry which is preliminary data.</text>
</comment>
<accession>A0A437Q9B4</accession>
<protein>
    <submittedName>
        <fullName evidence="7">Iron-containing alcohol dehydrogenase</fullName>
    </submittedName>
</protein>
<evidence type="ECO:0000256" key="1">
    <source>
        <dbReference type="ARBA" id="ARBA00001962"/>
    </source>
</evidence>
<keyword evidence="3" id="KW-0560">Oxidoreductase</keyword>
<organism evidence="7 8">
    <name type="scientific">Neptunomonas marina</name>
    <dbReference type="NCBI Taxonomy" id="1815562"/>
    <lineage>
        <taxon>Bacteria</taxon>
        <taxon>Pseudomonadati</taxon>
        <taxon>Pseudomonadota</taxon>
        <taxon>Gammaproteobacteria</taxon>
        <taxon>Oceanospirillales</taxon>
        <taxon>Oceanospirillaceae</taxon>
        <taxon>Neptunomonas</taxon>
    </lineage>
</organism>
<keyword evidence="8" id="KW-1185">Reference proteome</keyword>
<dbReference type="FunFam" id="1.20.1090.10:FF:000001">
    <property type="entry name" value="Aldehyde-alcohol dehydrogenase"/>
    <property type="match status" value="1"/>
</dbReference>
<dbReference type="InterPro" id="IPR001670">
    <property type="entry name" value="ADH_Fe/GldA"/>
</dbReference>
<name>A0A437Q9B4_9GAMM</name>
<dbReference type="Gene3D" id="1.20.1090.10">
    <property type="entry name" value="Dehydroquinate synthase-like - alpha domain"/>
    <property type="match status" value="1"/>
</dbReference>
<dbReference type="Gene3D" id="3.40.50.1970">
    <property type="match status" value="1"/>
</dbReference>
<dbReference type="InterPro" id="IPR056798">
    <property type="entry name" value="ADH_Fe_C"/>
</dbReference>
<evidence type="ECO:0000256" key="3">
    <source>
        <dbReference type="ARBA" id="ARBA00023002"/>
    </source>
</evidence>
<sequence>MNFNFMVPTQIVSEAGSANNAGKYLNDLGINKVLVVTDPGIKSAGILEPIYTSLNKCDVEFYEYSNIKPNPRNTECEEAANHFRDMNIQGILAIGGGSAIDAAKTISVLLRNEGSAIDFVGKRDFENDPVQIVAIPTTAGTGSEVTFSSVITDEARKVKVTVGSHKIAPVMALLDENITATLPASIAAATGVDALTHAIEAYTSTCNNPVSDGLALHAIRLISQNLLNAVQKPEDATARRNMLVASTIAGMAFGNTDVAGVHCISESIGGMYDTPHGVGNAIFLPFVFQHNCDADLERHANVAHAMGIDPNLPTAEAIQQAVEKLFEINKALEIPHFSELPHVDPKDFSVIAEKSKNNGSDASNAKAMTIESYLKILETAYSH</sequence>
<evidence type="ECO:0000259" key="6">
    <source>
        <dbReference type="Pfam" id="PF25137"/>
    </source>
</evidence>
<comment type="similarity">
    <text evidence="2">Belongs to the iron-containing alcohol dehydrogenase family.</text>
</comment>
<dbReference type="Pfam" id="PF00465">
    <property type="entry name" value="Fe-ADH"/>
    <property type="match status" value="1"/>
</dbReference>
<proteinExistence type="inferred from homology"/>
<evidence type="ECO:0000256" key="2">
    <source>
        <dbReference type="ARBA" id="ARBA00007358"/>
    </source>
</evidence>
<dbReference type="PROSITE" id="PS00913">
    <property type="entry name" value="ADH_IRON_1"/>
    <property type="match status" value="1"/>
</dbReference>
<keyword evidence="4" id="KW-0520">NAD</keyword>
<evidence type="ECO:0000259" key="5">
    <source>
        <dbReference type="Pfam" id="PF00465"/>
    </source>
</evidence>
<gene>
    <name evidence="7" type="ORF">EOE65_08445</name>
</gene>
<evidence type="ECO:0000313" key="7">
    <source>
        <dbReference type="EMBL" id="RVU31029.1"/>
    </source>
</evidence>
<dbReference type="CDD" id="cd08551">
    <property type="entry name" value="Fe-ADH"/>
    <property type="match status" value="1"/>
</dbReference>
<dbReference type="Pfam" id="PF25137">
    <property type="entry name" value="ADH_Fe_C"/>
    <property type="match status" value="1"/>
</dbReference>